<proteinExistence type="predicted"/>
<sequence>MSLSLTSTNRRPTRHRAQKGDAYNQLHCCCARATPERKTQAPIGPADWIVWVILSSRLRLGEQDQSGMLMGARPISRRLTHLSHHDSCPAAHGSHLTGNKVLNSRDLEGQKSQTGRQKHDRKRGRRQSKKESACP</sequence>
<name>A0AAV4JH22_9GAST</name>
<evidence type="ECO:0000256" key="1">
    <source>
        <dbReference type="SAM" id="MobiDB-lite"/>
    </source>
</evidence>
<organism evidence="2 3">
    <name type="scientific">Elysia marginata</name>
    <dbReference type="NCBI Taxonomy" id="1093978"/>
    <lineage>
        <taxon>Eukaryota</taxon>
        <taxon>Metazoa</taxon>
        <taxon>Spiralia</taxon>
        <taxon>Lophotrochozoa</taxon>
        <taxon>Mollusca</taxon>
        <taxon>Gastropoda</taxon>
        <taxon>Heterobranchia</taxon>
        <taxon>Euthyneura</taxon>
        <taxon>Panpulmonata</taxon>
        <taxon>Sacoglossa</taxon>
        <taxon>Placobranchoidea</taxon>
        <taxon>Plakobranchidae</taxon>
        <taxon>Elysia</taxon>
    </lineage>
</organism>
<reference evidence="2 3" key="1">
    <citation type="journal article" date="2021" name="Elife">
        <title>Chloroplast acquisition without the gene transfer in kleptoplastic sea slugs, Plakobranchus ocellatus.</title>
        <authorList>
            <person name="Maeda T."/>
            <person name="Takahashi S."/>
            <person name="Yoshida T."/>
            <person name="Shimamura S."/>
            <person name="Takaki Y."/>
            <person name="Nagai Y."/>
            <person name="Toyoda A."/>
            <person name="Suzuki Y."/>
            <person name="Arimoto A."/>
            <person name="Ishii H."/>
            <person name="Satoh N."/>
            <person name="Nishiyama T."/>
            <person name="Hasebe M."/>
            <person name="Maruyama T."/>
            <person name="Minagawa J."/>
            <person name="Obokata J."/>
            <person name="Shigenobu S."/>
        </authorList>
    </citation>
    <scope>NUCLEOTIDE SEQUENCE [LARGE SCALE GENOMIC DNA]</scope>
</reference>
<gene>
    <name evidence="2" type="ORF">ElyMa_001608600</name>
</gene>
<evidence type="ECO:0000313" key="3">
    <source>
        <dbReference type="Proteomes" id="UP000762676"/>
    </source>
</evidence>
<dbReference type="AlphaFoldDB" id="A0AAV4JH22"/>
<protein>
    <submittedName>
        <fullName evidence="2">Uncharacterized protein</fullName>
    </submittedName>
</protein>
<evidence type="ECO:0000313" key="2">
    <source>
        <dbReference type="EMBL" id="GFS22082.1"/>
    </source>
</evidence>
<feature type="compositionally biased region" description="Basic residues" evidence="1">
    <location>
        <begin position="116"/>
        <end position="128"/>
    </location>
</feature>
<dbReference type="EMBL" id="BMAT01003225">
    <property type="protein sequence ID" value="GFS22082.1"/>
    <property type="molecule type" value="Genomic_DNA"/>
</dbReference>
<comment type="caution">
    <text evidence="2">The sequence shown here is derived from an EMBL/GenBank/DDBJ whole genome shotgun (WGS) entry which is preliminary data.</text>
</comment>
<accession>A0AAV4JH22</accession>
<feature type="region of interest" description="Disordered" evidence="1">
    <location>
        <begin position="81"/>
        <end position="135"/>
    </location>
</feature>
<dbReference type="Proteomes" id="UP000762676">
    <property type="component" value="Unassembled WGS sequence"/>
</dbReference>
<keyword evidence="3" id="KW-1185">Reference proteome</keyword>